<evidence type="ECO:0000313" key="2">
    <source>
        <dbReference type="Proteomes" id="UP000008553"/>
    </source>
</evidence>
<protein>
    <submittedName>
        <fullName evidence="1">Uncharacterized protein</fullName>
    </submittedName>
</protein>
<organism evidence="1 2">
    <name type="scientific">Plasmodium yoelii yoelii</name>
    <dbReference type="NCBI Taxonomy" id="73239"/>
    <lineage>
        <taxon>Eukaryota</taxon>
        <taxon>Sar</taxon>
        <taxon>Alveolata</taxon>
        <taxon>Apicomplexa</taxon>
        <taxon>Aconoidasida</taxon>
        <taxon>Haemosporida</taxon>
        <taxon>Plasmodiidae</taxon>
        <taxon>Plasmodium</taxon>
        <taxon>Plasmodium (Vinckeia)</taxon>
    </lineage>
</organism>
<proteinExistence type="predicted"/>
<name>Q7RHH5_PLAYO</name>
<accession>Q7RHH5</accession>
<dbReference type="AlphaFoldDB" id="Q7RHH5"/>
<dbReference type="Proteomes" id="UP000008553">
    <property type="component" value="Unassembled WGS sequence"/>
</dbReference>
<comment type="caution">
    <text evidence="1">The sequence shown here is derived from an EMBL/GenBank/DDBJ whole genome shotgun (WGS) entry which is preliminary data.</text>
</comment>
<dbReference type="InParanoid" id="Q7RHH5"/>
<evidence type="ECO:0000313" key="1">
    <source>
        <dbReference type="EMBL" id="EAA15817.1"/>
    </source>
</evidence>
<feature type="non-terminal residue" evidence="1">
    <location>
        <position position="1"/>
    </location>
</feature>
<gene>
    <name evidence="1" type="ORF">PY04012</name>
</gene>
<reference evidence="1 2" key="1">
    <citation type="journal article" date="2002" name="Nature">
        <title>Genome sequence and comparative analysis of the model rodent malaria parasite Plasmodium yoelii yoelii.</title>
        <authorList>
            <person name="Carlton J.M."/>
            <person name="Angiuoli S.V."/>
            <person name="Suh B.B."/>
            <person name="Kooij T.W."/>
            <person name="Pertea M."/>
            <person name="Silva J.C."/>
            <person name="Ermolaeva M.D."/>
            <person name="Allen J.E."/>
            <person name="Selengut J.D."/>
            <person name="Koo H.L."/>
            <person name="Peterson J.D."/>
            <person name="Pop M."/>
            <person name="Kosack D.S."/>
            <person name="Shumway M.F."/>
            <person name="Bidwell S.L."/>
            <person name="Shallom S.J."/>
            <person name="van Aken S.E."/>
            <person name="Riedmuller S.B."/>
            <person name="Feldblyum T.V."/>
            <person name="Cho J.K."/>
            <person name="Quackenbush J."/>
            <person name="Sedegah M."/>
            <person name="Shoaibi A."/>
            <person name="Cummings L.M."/>
            <person name="Florens L."/>
            <person name="Yates J.R."/>
            <person name="Raine J.D."/>
            <person name="Sinden R.E."/>
            <person name="Harris M.A."/>
            <person name="Cunningham D.A."/>
            <person name="Preiser P.R."/>
            <person name="Bergman L.W."/>
            <person name="Vaidya A.B."/>
            <person name="van Lin L.H."/>
            <person name="Janse C.J."/>
            <person name="Waters A.P."/>
            <person name="Smith H.O."/>
            <person name="White O.R."/>
            <person name="Salzberg S.L."/>
            <person name="Venter J.C."/>
            <person name="Fraser C.M."/>
            <person name="Hoffman S.L."/>
            <person name="Gardner M.J."/>
            <person name="Carucci D.J."/>
        </authorList>
    </citation>
    <scope>NUCLEOTIDE SEQUENCE [LARGE SCALE GENOMIC DNA]</scope>
    <source>
        <strain evidence="1 2">17XNL</strain>
    </source>
</reference>
<sequence length="20" mass="2534">IKKKMHTHYIYSISQYMKFS</sequence>
<dbReference type="EMBL" id="AABL01001202">
    <property type="protein sequence ID" value="EAA15817.1"/>
    <property type="molecule type" value="Genomic_DNA"/>
</dbReference>
<dbReference type="PaxDb" id="73239-Q7RHH5"/>
<keyword evidence="2" id="KW-1185">Reference proteome</keyword>